<feature type="chain" id="PRO_5040389047" evidence="1">
    <location>
        <begin position="23"/>
        <end position="82"/>
    </location>
</feature>
<dbReference type="Proteomes" id="UP001152320">
    <property type="component" value="Chromosome 1"/>
</dbReference>
<evidence type="ECO:0000313" key="2">
    <source>
        <dbReference type="EMBL" id="KAJ8048599.1"/>
    </source>
</evidence>
<keyword evidence="1" id="KW-0732">Signal</keyword>
<dbReference type="InterPro" id="IPR016186">
    <property type="entry name" value="C-type_lectin-like/link_sf"/>
</dbReference>
<reference evidence="2" key="1">
    <citation type="submission" date="2021-10" db="EMBL/GenBank/DDBJ databases">
        <title>Tropical sea cucumber genome reveals ecological adaptation and Cuvierian tubules defense mechanism.</title>
        <authorList>
            <person name="Chen T."/>
        </authorList>
    </citation>
    <scope>NUCLEOTIDE SEQUENCE</scope>
    <source>
        <strain evidence="2">Nanhai2018</strain>
        <tissue evidence="2">Muscle</tissue>
    </source>
</reference>
<dbReference type="SUPFAM" id="SSF56436">
    <property type="entry name" value="C-type lectin-like"/>
    <property type="match status" value="1"/>
</dbReference>
<proteinExistence type="predicted"/>
<sequence>MASKFTVVLLLYVMVFMNRAKAIASSRNSDVLLPSLHIGLNDNAREGDFVWSNGNKLTDAPNVVNWEPKFKVKDEDESKFEI</sequence>
<evidence type="ECO:0000256" key="1">
    <source>
        <dbReference type="SAM" id="SignalP"/>
    </source>
</evidence>
<name>A0A9Q1HIZ8_HOLLE</name>
<feature type="signal peptide" evidence="1">
    <location>
        <begin position="1"/>
        <end position="22"/>
    </location>
</feature>
<dbReference type="Gene3D" id="3.10.100.10">
    <property type="entry name" value="Mannose-Binding Protein A, subunit A"/>
    <property type="match status" value="1"/>
</dbReference>
<gene>
    <name evidence="2" type="ORF">HOLleu_00971</name>
</gene>
<evidence type="ECO:0000313" key="3">
    <source>
        <dbReference type="Proteomes" id="UP001152320"/>
    </source>
</evidence>
<dbReference type="AlphaFoldDB" id="A0A9Q1HIZ8"/>
<keyword evidence="3" id="KW-1185">Reference proteome</keyword>
<accession>A0A9Q1HIZ8</accession>
<dbReference type="InterPro" id="IPR016187">
    <property type="entry name" value="CTDL_fold"/>
</dbReference>
<organism evidence="2 3">
    <name type="scientific">Holothuria leucospilota</name>
    <name type="common">Black long sea cucumber</name>
    <name type="synonym">Mertensiothuria leucospilota</name>
    <dbReference type="NCBI Taxonomy" id="206669"/>
    <lineage>
        <taxon>Eukaryota</taxon>
        <taxon>Metazoa</taxon>
        <taxon>Echinodermata</taxon>
        <taxon>Eleutherozoa</taxon>
        <taxon>Echinozoa</taxon>
        <taxon>Holothuroidea</taxon>
        <taxon>Aspidochirotacea</taxon>
        <taxon>Aspidochirotida</taxon>
        <taxon>Holothuriidae</taxon>
        <taxon>Holothuria</taxon>
    </lineage>
</organism>
<dbReference type="EMBL" id="JAIZAY010000001">
    <property type="protein sequence ID" value="KAJ8048599.1"/>
    <property type="molecule type" value="Genomic_DNA"/>
</dbReference>
<protein>
    <submittedName>
        <fullName evidence="2">Uncharacterized protein</fullName>
    </submittedName>
</protein>
<comment type="caution">
    <text evidence="2">The sequence shown here is derived from an EMBL/GenBank/DDBJ whole genome shotgun (WGS) entry which is preliminary data.</text>
</comment>